<dbReference type="KEGG" id="osn:115231903"/>
<dbReference type="GO" id="GO:0009966">
    <property type="term" value="P:regulation of signal transduction"/>
    <property type="evidence" value="ECO:0007669"/>
    <property type="project" value="InterPro"/>
</dbReference>
<keyword evidence="3" id="KW-1185">Reference proteome</keyword>
<dbReference type="PANTHER" id="PTHR12398:SF20">
    <property type="entry name" value="PROTEIN PHOSPHATASE 1 REGULATORY INHIBITOR SUBUNIT 2"/>
    <property type="match status" value="1"/>
</dbReference>
<sequence length="120" mass="13708">MSEQKNPRGILKKNPSVNKSCKTQTFDEMNVLATLHPIDKDYGHMKIDEPKTPFEPSTVPTSEEQPDFAGAVWETVTSPVCSQESAVKLEEPKRTLSEFERKRRDHYDEFIVANKGKKNN</sequence>
<evidence type="ECO:0000256" key="2">
    <source>
        <dbReference type="SAM" id="MobiDB-lite"/>
    </source>
</evidence>
<dbReference type="PANTHER" id="PTHR12398">
    <property type="entry name" value="PROTEIN PHOSPHATASE INHIBITOR"/>
    <property type="match status" value="1"/>
</dbReference>
<evidence type="ECO:0000313" key="4">
    <source>
        <dbReference type="RefSeq" id="XP_029657659.1"/>
    </source>
</evidence>
<dbReference type="Gene3D" id="6.10.250.1050">
    <property type="match status" value="1"/>
</dbReference>
<name>A0A6P7TYX3_9MOLL</name>
<comment type="similarity">
    <text evidence="1">Belongs to the protein phosphatase inhibitor 2 family.</text>
</comment>
<dbReference type="Proteomes" id="UP000515154">
    <property type="component" value="Unplaced"/>
</dbReference>
<reference evidence="4" key="1">
    <citation type="submission" date="2025-08" db="UniProtKB">
        <authorList>
            <consortium name="RefSeq"/>
        </authorList>
    </citation>
    <scope>IDENTIFICATION</scope>
</reference>
<feature type="region of interest" description="Disordered" evidence="2">
    <location>
        <begin position="43"/>
        <end position="65"/>
    </location>
</feature>
<evidence type="ECO:0000256" key="1">
    <source>
        <dbReference type="ARBA" id="ARBA00005472"/>
    </source>
</evidence>
<dbReference type="AlphaFoldDB" id="A0A6P7TYX3"/>
<dbReference type="GO" id="GO:0004864">
    <property type="term" value="F:protein phosphatase inhibitor activity"/>
    <property type="evidence" value="ECO:0007669"/>
    <property type="project" value="UniProtKB-KW"/>
</dbReference>
<gene>
    <name evidence="4" type="primary">LOC115231903</name>
</gene>
<accession>A0A6P7TYX3</accession>
<evidence type="ECO:0000313" key="3">
    <source>
        <dbReference type="Proteomes" id="UP000515154"/>
    </source>
</evidence>
<protein>
    <submittedName>
        <fullName evidence="4">Protein phosphatase inhibitor 2-like</fullName>
    </submittedName>
</protein>
<dbReference type="Pfam" id="PF04979">
    <property type="entry name" value="IPP-2"/>
    <property type="match status" value="1"/>
</dbReference>
<organism evidence="3 4">
    <name type="scientific">Octopus sinensis</name>
    <name type="common">East Asian common octopus</name>
    <dbReference type="NCBI Taxonomy" id="2607531"/>
    <lineage>
        <taxon>Eukaryota</taxon>
        <taxon>Metazoa</taxon>
        <taxon>Spiralia</taxon>
        <taxon>Lophotrochozoa</taxon>
        <taxon>Mollusca</taxon>
        <taxon>Cephalopoda</taxon>
        <taxon>Coleoidea</taxon>
        <taxon>Octopodiformes</taxon>
        <taxon>Octopoda</taxon>
        <taxon>Incirrata</taxon>
        <taxon>Octopodidae</taxon>
        <taxon>Octopus</taxon>
    </lineage>
</organism>
<dbReference type="InterPro" id="IPR007062">
    <property type="entry name" value="PPI-2"/>
</dbReference>
<dbReference type="RefSeq" id="XP_029657659.1">
    <property type="nucleotide sequence ID" value="XM_029801799.1"/>
</dbReference>
<keyword evidence="4" id="KW-0650">Protein phosphatase inhibitor</keyword>
<feature type="compositionally biased region" description="Basic and acidic residues" evidence="2">
    <location>
        <begin position="43"/>
        <end position="52"/>
    </location>
</feature>
<proteinExistence type="inferred from homology"/>